<dbReference type="GO" id="GO:0008757">
    <property type="term" value="F:S-adenosylmethionine-dependent methyltransferase activity"/>
    <property type="evidence" value="ECO:0007669"/>
    <property type="project" value="UniProtKB-ARBA"/>
</dbReference>
<evidence type="ECO:0008006" key="3">
    <source>
        <dbReference type="Google" id="ProtNLM"/>
    </source>
</evidence>
<keyword evidence="2" id="KW-1185">Reference proteome</keyword>
<dbReference type="SUPFAM" id="SSF53335">
    <property type="entry name" value="S-adenosyl-L-methionine-dependent methyltransferases"/>
    <property type="match status" value="1"/>
</dbReference>
<dbReference type="PANTHER" id="PTHR14614">
    <property type="entry name" value="HEPATOCELLULAR CARCINOMA-ASSOCIATED ANTIGEN"/>
    <property type="match status" value="1"/>
</dbReference>
<dbReference type="Gene3D" id="3.40.50.150">
    <property type="entry name" value="Vaccinia Virus protein VP39"/>
    <property type="match status" value="1"/>
</dbReference>
<dbReference type="PANTHER" id="PTHR14614:SF104">
    <property type="entry name" value="N-METHYLTRANSFERASE, PUTATIVE (AFU_ORTHOLOGUE AFUA_1G17750)-RELATED"/>
    <property type="match status" value="1"/>
</dbReference>
<dbReference type="GO" id="GO:0005737">
    <property type="term" value="C:cytoplasm"/>
    <property type="evidence" value="ECO:0007669"/>
    <property type="project" value="TreeGrafter"/>
</dbReference>
<gene>
    <name evidence="1" type="ORF">CYLTODRAFT_391905</name>
</gene>
<dbReference type="AlphaFoldDB" id="A0A0D7BJD3"/>
<dbReference type="OrthoDB" id="407325at2759"/>
<proteinExistence type="predicted"/>
<protein>
    <recommendedName>
        <fullName evidence="3">Nicotinamide N-methyltransferase</fullName>
    </recommendedName>
</protein>
<dbReference type="EMBL" id="KN880466">
    <property type="protein sequence ID" value="KIY70592.1"/>
    <property type="molecule type" value="Genomic_DNA"/>
</dbReference>
<reference evidence="1 2" key="1">
    <citation type="journal article" date="2015" name="Fungal Genet. Biol.">
        <title>Evolution of novel wood decay mechanisms in Agaricales revealed by the genome sequences of Fistulina hepatica and Cylindrobasidium torrendii.</title>
        <authorList>
            <person name="Floudas D."/>
            <person name="Held B.W."/>
            <person name="Riley R."/>
            <person name="Nagy L.G."/>
            <person name="Koehler G."/>
            <person name="Ransdell A.S."/>
            <person name="Younus H."/>
            <person name="Chow J."/>
            <person name="Chiniquy J."/>
            <person name="Lipzen A."/>
            <person name="Tritt A."/>
            <person name="Sun H."/>
            <person name="Haridas S."/>
            <person name="LaButti K."/>
            <person name="Ohm R.A."/>
            <person name="Kues U."/>
            <person name="Blanchette R.A."/>
            <person name="Grigoriev I.V."/>
            <person name="Minto R.E."/>
            <person name="Hibbett D.S."/>
        </authorList>
    </citation>
    <scope>NUCLEOTIDE SEQUENCE [LARGE SCALE GENOMIC DNA]</scope>
    <source>
        <strain evidence="1 2">FP15055 ss-10</strain>
    </source>
</reference>
<dbReference type="Pfam" id="PF10294">
    <property type="entry name" value="Methyltransf_16"/>
    <property type="match status" value="1"/>
</dbReference>
<dbReference type="InterPro" id="IPR019410">
    <property type="entry name" value="Methyltransf_16"/>
</dbReference>
<name>A0A0D7BJD3_9AGAR</name>
<dbReference type="Proteomes" id="UP000054007">
    <property type="component" value="Unassembled WGS sequence"/>
</dbReference>
<evidence type="ECO:0000313" key="1">
    <source>
        <dbReference type="EMBL" id="KIY70592.1"/>
    </source>
</evidence>
<accession>A0A0D7BJD3</accession>
<dbReference type="InterPro" id="IPR029063">
    <property type="entry name" value="SAM-dependent_MTases_sf"/>
</dbReference>
<organism evidence="1 2">
    <name type="scientific">Cylindrobasidium torrendii FP15055 ss-10</name>
    <dbReference type="NCBI Taxonomy" id="1314674"/>
    <lineage>
        <taxon>Eukaryota</taxon>
        <taxon>Fungi</taxon>
        <taxon>Dikarya</taxon>
        <taxon>Basidiomycota</taxon>
        <taxon>Agaricomycotina</taxon>
        <taxon>Agaricomycetes</taxon>
        <taxon>Agaricomycetidae</taxon>
        <taxon>Agaricales</taxon>
        <taxon>Marasmiineae</taxon>
        <taxon>Physalacriaceae</taxon>
        <taxon>Cylindrobasidium</taxon>
    </lineage>
</organism>
<evidence type="ECO:0000313" key="2">
    <source>
        <dbReference type="Proteomes" id="UP000054007"/>
    </source>
</evidence>
<dbReference type="STRING" id="1314674.A0A0D7BJD3"/>
<dbReference type="CDD" id="cd02440">
    <property type="entry name" value="AdoMet_MTases"/>
    <property type="match status" value="1"/>
</dbReference>
<sequence length="261" mass="28686">MASTPIEDPEDILCGSLQSLYNYEPITLTSAGAAFVYKTSFGPTIYLQTPDTEASNWALHASSIWNSSRFIADHIDSIPIPHEHARILELGAGAGLPGITLALRRPDAEVVVSDYPDAKLIQTLTENVERNVPQGNARAAAYGWGTDTKVALGQRKFDVVVAADTLWNSEFHALLVRTLDMVLEDAGKVYLVAGLHTGRYTLDAFFKAVTKAGFAVESADEMRVDGGETRKWDATRPGADDDRERRRWVVWVVLKRSSILP</sequence>